<dbReference type="NCBIfam" id="TIGR04129">
    <property type="entry name" value="CxxH_BA5709"/>
    <property type="match status" value="1"/>
</dbReference>
<dbReference type="Proteomes" id="UP000180175">
    <property type="component" value="Chromosome"/>
</dbReference>
<organism evidence="1 2">
    <name type="scientific">Anaerobacillus isosaccharinicus</name>
    <dbReference type="NCBI Taxonomy" id="1532552"/>
    <lineage>
        <taxon>Bacteria</taxon>
        <taxon>Bacillati</taxon>
        <taxon>Bacillota</taxon>
        <taxon>Bacilli</taxon>
        <taxon>Bacillales</taxon>
        <taxon>Bacillaceae</taxon>
        <taxon>Anaerobacillus</taxon>
    </lineage>
</organism>
<proteinExistence type="predicted"/>
<reference evidence="1 2" key="1">
    <citation type="journal article" date="2017" name="Genome Announc.">
        <title>Draft Genome Sequences of Four Alkaliphilic Bacteria Belonging to the Anaerobacillus Genus.</title>
        <authorList>
            <person name="Bassil N.M."/>
            <person name="Lloyd J.R."/>
        </authorList>
    </citation>
    <scope>NUCLEOTIDE SEQUENCE [LARGE SCALE GENOMIC DNA]</scope>
    <source>
        <strain evidence="1 2">NB2006</strain>
    </source>
</reference>
<reference evidence="1 2" key="2">
    <citation type="journal article" date="2019" name="Int. J. Syst. Evol. Microbiol.">
        <title>Anaerobacillus isosaccharinicus sp. nov., an alkaliphilic bacterium which degrades isosaccharinic acid.</title>
        <authorList>
            <person name="Bassil N.M."/>
            <person name="Lloyd J.R."/>
        </authorList>
    </citation>
    <scope>NUCLEOTIDE SEQUENCE [LARGE SCALE GENOMIC DNA]</scope>
    <source>
        <strain evidence="1 2">NB2006</strain>
    </source>
</reference>
<evidence type="ECO:0000313" key="1">
    <source>
        <dbReference type="EMBL" id="QOY38517.2"/>
    </source>
</evidence>
<dbReference type="InterPro" id="IPR025626">
    <property type="entry name" value="YyzF"/>
</dbReference>
<dbReference type="KEGG" id="aia:AWH56_006910"/>
<dbReference type="Pfam" id="PF14116">
    <property type="entry name" value="YyzF"/>
    <property type="match status" value="1"/>
</dbReference>
<evidence type="ECO:0000313" key="2">
    <source>
        <dbReference type="Proteomes" id="UP000180175"/>
    </source>
</evidence>
<gene>
    <name evidence="1" type="ORF">AWH56_006910</name>
</gene>
<keyword evidence="2" id="KW-1185">Reference proteome</keyword>
<protein>
    <submittedName>
        <fullName evidence="1">CxxH/CxxC protein</fullName>
    </submittedName>
</protein>
<name>A0A7S7LCQ2_9BACI</name>
<dbReference type="EMBL" id="CP063356">
    <property type="protein sequence ID" value="QOY38517.2"/>
    <property type="molecule type" value="Genomic_DNA"/>
</dbReference>
<accession>A0A7S7LCQ2</accession>
<sequence>MKLKERSECMYYCCEDHVDLALDIVVDEKELAPIMEKLDQEKQLSTTCNFCTEQAIYKISG</sequence>
<dbReference type="OrthoDB" id="1652387at2"/>